<gene>
    <name evidence="2" type="ORF">H8689_00240</name>
</gene>
<comment type="caution">
    <text evidence="2">The sequence shown here is derived from an EMBL/GenBank/DDBJ whole genome shotgun (WGS) entry which is preliminary data.</text>
</comment>
<proteinExistence type="predicted"/>
<reference evidence="2 3" key="1">
    <citation type="submission" date="2020-08" db="EMBL/GenBank/DDBJ databases">
        <title>Genome public.</title>
        <authorList>
            <person name="Liu C."/>
            <person name="Sun Q."/>
        </authorList>
    </citation>
    <scope>NUCLEOTIDE SEQUENCE [LARGE SCALE GENOMIC DNA]</scope>
    <source>
        <strain evidence="2 3">NSJ-26</strain>
    </source>
</reference>
<name>A0A926IME2_9FIRM</name>
<keyword evidence="3" id="KW-1185">Reference proteome</keyword>
<protein>
    <submittedName>
        <fullName evidence="2">DUF1540 domain-containing protein</fullName>
    </submittedName>
</protein>
<evidence type="ECO:0000313" key="2">
    <source>
        <dbReference type="EMBL" id="MBC8589573.1"/>
    </source>
</evidence>
<sequence>MSVADDKKIISGVKCVVNTCHYHHPGDVCSAGTIEIKPRNANSKDETDCNTFTPTK</sequence>
<dbReference type="Pfam" id="PF07561">
    <property type="entry name" value="DUF1540"/>
    <property type="match status" value="1"/>
</dbReference>
<dbReference type="InterPro" id="IPR011437">
    <property type="entry name" value="DUF1540"/>
</dbReference>
<organism evidence="2 3">
    <name type="scientific">Wansuia hejianensis</name>
    <dbReference type="NCBI Taxonomy" id="2763667"/>
    <lineage>
        <taxon>Bacteria</taxon>
        <taxon>Bacillati</taxon>
        <taxon>Bacillota</taxon>
        <taxon>Clostridia</taxon>
        <taxon>Lachnospirales</taxon>
        <taxon>Lachnospiraceae</taxon>
        <taxon>Wansuia</taxon>
    </lineage>
</organism>
<feature type="domain" description="DUF1540" evidence="1">
    <location>
        <begin position="13"/>
        <end position="52"/>
    </location>
</feature>
<evidence type="ECO:0000259" key="1">
    <source>
        <dbReference type="Pfam" id="PF07561"/>
    </source>
</evidence>
<evidence type="ECO:0000313" key="3">
    <source>
        <dbReference type="Proteomes" id="UP000601522"/>
    </source>
</evidence>
<dbReference type="EMBL" id="JACRTK010000001">
    <property type="protein sequence ID" value="MBC8589573.1"/>
    <property type="molecule type" value="Genomic_DNA"/>
</dbReference>
<accession>A0A926IME2</accession>
<dbReference type="Proteomes" id="UP000601522">
    <property type="component" value="Unassembled WGS sequence"/>
</dbReference>
<dbReference type="AlphaFoldDB" id="A0A926IME2"/>